<keyword evidence="1" id="KW-1133">Transmembrane helix</keyword>
<name>A0ABS2ZSD7_9BACL</name>
<feature type="transmembrane region" description="Helical" evidence="1">
    <location>
        <begin position="55"/>
        <end position="73"/>
    </location>
</feature>
<feature type="transmembrane region" description="Helical" evidence="1">
    <location>
        <begin position="7"/>
        <end position="28"/>
    </location>
</feature>
<keyword evidence="1" id="KW-0812">Transmembrane</keyword>
<evidence type="ECO:0008006" key="4">
    <source>
        <dbReference type="Google" id="ProtNLM"/>
    </source>
</evidence>
<sequence length="74" mass="8779">MLSIRIILYSFVVSFMLFVSTIVLPDYFDFNERISKWIFIITVSIIFLIVKEKWWIKIISAFLGIIVCIVLFVL</sequence>
<proteinExistence type="predicted"/>
<organism evidence="2 3">
    <name type="scientific">Fictibacillus nanhaiensis</name>
    <dbReference type="NCBI Taxonomy" id="742169"/>
    <lineage>
        <taxon>Bacteria</taxon>
        <taxon>Bacillati</taxon>
        <taxon>Bacillota</taxon>
        <taxon>Bacilli</taxon>
        <taxon>Bacillales</taxon>
        <taxon>Fictibacillaceae</taxon>
        <taxon>Fictibacillus</taxon>
    </lineage>
</organism>
<evidence type="ECO:0000256" key="1">
    <source>
        <dbReference type="SAM" id="Phobius"/>
    </source>
</evidence>
<keyword evidence="3" id="KW-1185">Reference proteome</keyword>
<dbReference type="Proteomes" id="UP001296923">
    <property type="component" value="Unassembled WGS sequence"/>
</dbReference>
<feature type="transmembrane region" description="Helical" evidence="1">
    <location>
        <begin position="34"/>
        <end position="50"/>
    </location>
</feature>
<gene>
    <name evidence="2" type="ORF">JYA63_15960</name>
</gene>
<dbReference type="RefSeq" id="WP_205726566.1">
    <property type="nucleotide sequence ID" value="NZ_JAFHKR010000039.1"/>
</dbReference>
<comment type="caution">
    <text evidence="2">The sequence shown here is derived from an EMBL/GenBank/DDBJ whole genome shotgun (WGS) entry which is preliminary data.</text>
</comment>
<keyword evidence="1" id="KW-0472">Membrane</keyword>
<reference evidence="2 3" key="1">
    <citation type="submission" date="2021-01" db="EMBL/GenBank/DDBJ databases">
        <title>Genome Sequencing of Type Strains.</title>
        <authorList>
            <person name="Lemaire J.F."/>
            <person name="Inderbitzin P."/>
            <person name="Collins S.B."/>
            <person name="Wespe N."/>
            <person name="Knight-Connoni V."/>
        </authorList>
    </citation>
    <scope>NUCLEOTIDE SEQUENCE [LARGE SCALE GENOMIC DNA]</scope>
    <source>
        <strain evidence="2 3">DSM 23009</strain>
    </source>
</reference>
<dbReference type="EMBL" id="JAFHKR010000039">
    <property type="protein sequence ID" value="MBN3555773.1"/>
    <property type="molecule type" value="Genomic_DNA"/>
</dbReference>
<evidence type="ECO:0000313" key="2">
    <source>
        <dbReference type="EMBL" id="MBN3555773.1"/>
    </source>
</evidence>
<evidence type="ECO:0000313" key="3">
    <source>
        <dbReference type="Proteomes" id="UP001296923"/>
    </source>
</evidence>
<protein>
    <recommendedName>
        <fullName evidence="4">Histidine kinase</fullName>
    </recommendedName>
</protein>
<accession>A0ABS2ZSD7</accession>